<evidence type="ECO:0000256" key="1">
    <source>
        <dbReference type="SAM" id="Phobius"/>
    </source>
</evidence>
<accession>A0ABN9A0V8</accession>
<organism evidence="2 3">
    <name type="scientific">Rangifer tarandus platyrhynchus</name>
    <name type="common">Svalbard reindeer</name>
    <dbReference type="NCBI Taxonomy" id="3082113"/>
    <lineage>
        <taxon>Eukaryota</taxon>
        <taxon>Metazoa</taxon>
        <taxon>Chordata</taxon>
        <taxon>Craniata</taxon>
        <taxon>Vertebrata</taxon>
        <taxon>Euteleostomi</taxon>
        <taxon>Mammalia</taxon>
        <taxon>Eutheria</taxon>
        <taxon>Laurasiatheria</taxon>
        <taxon>Artiodactyla</taxon>
        <taxon>Ruminantia</taxon>
        <taxon>Pecora</taxon>
        <taxon>Cervidae</taxon>
        <taxon>Odocoileinae</taxon>
        <taxon>Rangifer</taxon>
    </lineage>
</organism>
<evidence type="ECO:0000313" key="2">
    <source>
        <dbReference type="EMBL" id="CAI9178473.1"/>
    </source>
</evidence>
<name>A0ABN9A0V8_RANTA</name>
<keyword evidence="1" id="KW-1133">Transmembrane helix</keyword>
<feature type="transmembrane region" description="Helical" evidence="1">
    <location>
        <begin position="126"/>
        <end position="145"/>
    </location>
</feature>
<keyword evidence="1" id="KW-0812">Transmembrane</keyword>
<dbReference type="EMBL" id="OX459944">
    <property type="protein sequence ID" value="CAI9178473.1"/>
    <property type="molecule type" value="Genomic_DNA"/>
</dbReference>
<dbReference type="Proteomes" id="UP001176941">
    <property type="component" value="Chromosome 8"/>
</dbReference>
<gene>
    <name evidence="2" type="ORF">MRATA1EN1_LOCUS27435</name>
</gene>
<keyword evidence="1" id="KW-0472">Membrane</keyword>
<protein>
    <submittedName>
        <fullName evidence="2">Uncharacterized protein</fullName>
    </submittedName>
</protein>
<proteinExistence type="predicted"/>
<sequence>MLCWFLPYDSVNEHEESHIPCPKNPPPPPHTARSPPSSGLGSLCYTAHFHFLLFNHSVLSDSLRPHGRSTPGFPVLHHLLELAQTHVRRVGDAVQIPTAIRWWCIYFNAPLSVCPTLSFPRCVRKCVLYVCVSIPALSVGSLVLFF</sequence>
<evidence type="ECO:0000313" key="3">
    <source>
        <dbReference type="Proteomes" id="UP001176941"/>
    </source>
</evidence>
<reference evidence="2" key="1">
    <citation type="submission" date="2023-04" db="EMBL/GenBank/DDBJ databases">
        <authorList>
            <consortium name="ELIXIR-Norway"/>
        </authorList>
    </citation>
    <scope>NUCLEOTIDE SEQUENCE [LARGE SCALE GENOMIC DNA]</scope>
</reference>
<keyword evidence="3" id="KW-1185">Reference proteome</keyword>